<keyword evidence="3" id="KW-0813">Transport</keyword>
<protein>
    <submittedName>
        <fullName evidence="7">Peptide ABC transporter substrate-binding protein</fullName>
    </submittedName>
</protein>
<evidence type="ECO:0000313" key="8">
    <source>
        <dbReference type="Proteomes" id="UP000024547"/>
    </source>
</evidence>
<dbReference type="PIRSF" id="PIRSF002741">
    <property type="entry name" value="MppA"/>
    <property type="match status" value="1"/>
</dbReference>
<evidence type="ECO:0000313" key="7">
    <source>
        <dbReference type="EMBL" id="KCZ61872.1"/>
    </source>
</evidence>
<dbReference type="AlphaFoldDB" id="A0A059E2X7"/>
<keyword evidence="8" id="KW-1185">Reference proteome</keyword>
<reference evidence="7 8" key="1">
    <citation type="journal article" date="2014" name="Antonie Van Leeuwenhoek">
        <title>Hyphomonas beringensis sp. nov. and Hyphomonas chukchiensis sp. nov., isolated from surface seawater of the Bering Sea and Chukchi Sea.</title>
        <authorList>
            <person name="Li C."/>
            <person name="Lai Q."/>
            <person name="Li G."/>
            <person name="Dong C."/>
            <person name="Wang J."/>
            <person name="Liao Y."/>
            <person name="Shao Z."/>
        </authorList>
    </citation>
    <scope>NUCLEOTIDE SEQUENCE [LARGE SCALE GENOMIC DNA]</scope>
    <source>
        <strain evidence="7 8">22II1-22F38</strain>
    </source>
</reference>
<dbReference type="Proteomes" id="UP000024547">
    <property type="component" value="Unassembled WGS sequence"/>
</dbReference>
<comment type="similarity">
    <text evidence="2">Belongs to the bacterial solute-binding protein 5 family.</text>
</comment>
<dbReference type="PROSITE" id="PS51257">
    <property type="entry name" value="PROKAR_LIPOPROTEIN"/>
    <property type="match status" value="1"/>
</dbReference>
<feature type="chain" id="PRO_5001575889" evidence="5">
    <location>
        <begin position="21"/>
        <end position="542"/>
    </location>
</feature>
<name>A0A059E2X7_9PROT</name>
<dbReference type="GO" id="GO:0030288">
    <property type="term" value="C:outer membrane-bounded periplasmic space"/>
    <property type="evidence" value="ECO:0007669"/>
    <property type="project" value="UniProtKB-ARBA"/>
</dbReference>
<dbReference type="RefSeq" id="WP_035551205.1">
    <property type="nucleotide sequence ID" value="NZ_AWFH01000012.1"/>
</dbReference>
<evidence type="ECO:0000256" key="4">
    <source>
        <dbReference type="ARBA" id="ARBA00022729"/>
    </source>
</evidence>
<dbReference type="PANTHER" id="PTHR30290">
    <property type="entry name" value="PERIPLASMIC BINDING COMPONENT OF ABC TRANSPORTER"/>
    <property type="match status" value="1"/>
</dbReference>
<evidence type="ECO:0000256" key="1">
    <source>
        <dbReference type="ARBA" id="ARBA00004418"/>
    </source>
</evidence>
<feature type="signal peptide" evidence="5">
    <location>
        <begin position="1"/>
        <end position="20"/>
    </location>
</feature>
<dbReference type="GO" id="GO:1904680">
    <property type="term" value="F:peptide transmembrane transporter activity"/>
    <property type="evidence" value="ECO:0007669"/>
    <property type="project" value="TreeGrafter"/>
</dbReference>
<evidence type="ECO:0000256" key="5">
    <source>
        <dbReference type="SAM" id="SignalP"/>
    </source>
</evidence>
<comment type="caution">
    <text evidence="7">The sequence shown here is derived from an EMBL/GenBank/DDBJ whole genome shotgun (WGS) entry which is preliminary data.</text>
</comment>
<dbReference type="GO" id="GO:0043190">
    <property type="term" value="C:ATP-binding cassette (ABC) transporter complex"/>
    <property type="evidence" value="ECO:0007669"/>
    <property type="project" value="InterPro"/>
</dbReference>
<dbReference type="Gene3D" id="3.40.190.10">
    <property type="entry name" value="Periplasmic binding protein-like II"/>
    <property type="match status" value="1"/>
</dbReference>
<dbReference type="EMBL" id="AWFH01000012">
    <property type="protein sequence ID" value="KCZ61872.1"/>
    <property type="molecule type" value="Genomic_DNA"/>
</dbReference>
<dbReference type="STRING" id="1280948.HY36_04760"/>
<accession>A0A059E2X7</accession>
<proteinExistence type="inferred from homology"/>
<dbReference type="InterPro" id="IPR000914">
    <property type="entry name" value="SBP_5_dom"/>
</dbReference>
<dbReference type="CDD" id="cd08504">
    <property type="entry name" value="PBP2_OppA"/>
    <property type="match status" value="1"/>
</dbReference>
<dbReference type="InterPro" id="IPR039424">
    <property type="entry name" value="SBP_5"/>
</dbReference>
<dbReference type="GO" id="GO:0015833">
    <property type="term" value="P:peptide transport"/>
    <property type="evidence" value="ECO:0007669"/>
    <property type="project" value="TreeGrafter"/>
</dbReference>
<dbReference type="OrthoDB" id="9803988at2"/>
<dbReference type="PANTHER" id="PTHR30290:SF10">
    <property type="entry name" value="PERIPLASMIC OLIGOPEPTIDE-BINDING PROTEIN-RELATED"/>
    <property type="match status" value="1"/>
</dbReference>
<dbReference type="Gene3D" id="3.10.105.10">
    <property type="entry name" value="Dipeptide-binding Protein, Domain 3"/>
    <property type="match status" value="1"/>
</dbReference>
<comment type="subcellular location">
    <subcellularLocation>
        <location evidence="1">Periplasm</location>
    </subcellularLocation>
</comment>
<evidence type="ECO:0000256" key="2">
    <source>
        <dbReference type="ARBA" id="ARBA00005695"/>
    </source>
</evidence>
<feature type="domain" description="Solute-binding protein family 5" evidence="6">
    <location>
        <begin position="77"/>
        <end position="458"/>
    </location>
</feature>
<dbReference type="eggNOG" id="COG4166">
    <property type="taxonomic scope" value="Bacteria"/>
</dbReference>
<dbReference type="Gene3D" id="3.90.76.10">
    <property type="entry name" value="Dipeptide-binding Protein, Domain 1"/>
    <property type="match status" value="1"/>
</dbReference>
<dbReference type="SUPFAM" id="SSF53850">
    <property type="entry name" value="Periplasmic binding protein-like II"/>
    <property type="match status" value="1"/>
</dbReference>
<dbReference type="Pfam" id="PF00496">
    <property type="entry name" value="SBP_bac_5"/>
    <property type="match status" value="1"/>
</dbReference>
<sequence>MKLNALIGSGMAAVFALTLAACGGGGNSGGEDVPTLRRGISAKVDTLDPHKSSAQWENIVIGDMFIGLTTDGPDARPEPGMATHWETSEDGLVWTFHLGDYNWSDGTPVTANDFVFALRRIQAPEVASQYASLLYLIKNAAKVNATELPPEELGVRAIDDKTLEITLEYPAPYLPGLLSHYTTFPVPSQAIETYGDAWIQPDNIVVNGPYKLVYWRTGDQLVADKNPTGFGADEACFGRVVYFELEDLTAVENKIQAGELDINNAFDGARAEEIEAKLPGWPRTTPSLNTTYWSFNTQQAPFDDMRVRKALAMALDREFMVKNVLTPGFEPAYSFVPPGMDNYAVTRPELEWKDLPRAERLAEAKRLLEEAGFGPDNPLSFEFIHRSTDDNPKVAPVAQANWADIAPWVDPIIVKQDTKVLYARLRQSDFEVSDAAWVADFDDPINFLYLLDSNTGQQNYGDYSNPEYDALLQQSNRELDLDKRAEIFAEAEQLMLEDYPITPMWFQVTKNLVDPSLTGWIDNAKDQNRSRFLCRDGLGTSE</sequence>
<dbReference type="PATRIC" id="fig|1280948.3.peg.1786"/>
<organism evidence="7 8">
    <name type="scientific">Hyphomonas atlantica</name>
    <dbReference type="NCBI Taxonomy" id="1280948"/>
    <lineage>
        <taxon>Bacteria</taxon>
        <taxon>Pseudomonadati</taxon>
        <taxon>Pseudomonadota</taxon>
        <taxon>Alphaproteobacteria</taxon>
        <taxon>Hyphomonadales</taxon>
        <taxon>Hyphomonadaceae</taxon>
        <taxon>Hyphomonas</taxon>
    </lineage>
</organism>
<gene>
    <name evidence="7" type="ORF">HY36_04760</name>
</gene>
<evidence type="ECO:0000256" key="3">
    <source>
        <dbReference type="ARBA" id="ARBA00022448"/>
    </source>
</evidence>
<dbReference type="InterPro" id="IPR030678">
    <property type="entry name" value="Peptide/Ni-bd"/>
</dbReference>
<evidence type="ECO:0000259" key="6">
    <source>
        <dbReference type="Pfam" id="PF00496"/>
    </source>
</evidence>
<dbReference type="FunFam" id="3.90.76.10:FF:000001">
    <property type="entry name" value="Oligopeptide ABC transporter substrate-binding protein"/>
    <property type="match status" value="1"/>
</dbReference>
<keyword evidence="4 5" id="KW-0732">Signal</keyword>